<protein>
    <recommendedName>
        <fullName evidence="4">Vomeronasal type-1 receptor</fullName>
    </recommendedName>
</protein>
<sequence length="259" mass="28960">MHLSCPAYLCFSKESPDLTLRATRCLASVWIYELLYFSTQVTVLLVSALRIYVVFSLNFRLFTIILIPGLLLPCAHLSYTAISTRILVHDTTGTLNCFFLDTHGSATGAKEVETSCFTEFACDTFVIILLWTRTIQIYRMSSDARLNLSSVVRVLLRDGTIYFLAMVCLGIPLLLSTNREQPLSLLSGFGAAALDLSMALRSILVCRFMLNLREHHHGEQQQESNTDRSAMQFATYIMGPLSAPIVPPIRSESYAMTPL</sequence>
<name>A0ABP1CTJ7_9APHY</name>
<evidence type="ECO:0000313" key="2">
    <source>
        <dbReference type="EMBL" id="CAL1699005.1"/>
    </source>
</evidence>
<keyword evidence="3" id="KW-1185">Reference proteome</keyword>
<dbReference type="Proteomes" id="UP001497453">
    <property type="component" value="Chromosome 11"/>
</dbReference>
<feature type="transmembrane region" description="Helical" evidence="1">
    <location>
        <begin position="154"/>
        <end position="175"/>
    </location>
</feature>
<evidence type="ECO:0000256" key="1">
    <source>
        <dbReference type="SAM" id="Phobius"/>
    </source>
</evidence>
<feature type="transmembrane region" description="Helical" evidence="1">
    <location>
        <begin position="61"/>
        <end position="82"/>
    </location>
</feature>
<reference evidence="3" key="1">
    <citation type="submission" date="2024-04" db="EMBL/GenBank/DDBJ databases">
        <authorList>
            <person name="Shaw F."/>
            <person name="Minotto A."/>
        </authorList>
    </citation>
    <scope>NUCLEOTIDE SEQUENCE [LARGE SCALE GENOMIC DNA]</scope>
</reference>
<evidence type="ECO:0000313" key="3">
    <source>
        <dbReference type="Proteomes" id="UP001497453"/>
    </source>
</evidence>
<organism evidence="2 3">
    <name type="scientific">Somion occarium</name>
    <dbReference type="NCBI Taxonomy" id="3059160"/>
    <lineage>
        <taxon>Eukaryota</taxon>
        <taxon>Fungi</taxon>
        <taxon>Dikarya</taxon>
        <taxon>Basidiomycota</taxon>
        <taxon>Agaricomycotina</taxon>
        <taxon>Agaricomycetes</taxon>
        <taxon>Polyporales</taxon>
        <taxon>Cerrenaceae</taxon>
        <taxon>Somion</taxon>
    </lineage>
</organism>
<keyword evidence="1" id="KW-1133">Transmembrane helix</keyword>
<accession>A0ABP1CTJ7</accession>
<gene>
    <name evidence="2" type="ORF">GFSPODELE1_LOCUS2452</name>
</gene>
<dbReference type="EMBL" id="OZ037954">
    <property type="protein sequence ID" value="CAL1699005.1"/>
    <property type="molecule type" value="Genomic_DNA"/>
</dbReference>
<proteinExistence type="predicted"/>
<evidence type="ECO:0008006" key="4">
    <source>
        <dbReference type="Google" id="ProtNLM"/>
    </source>
</evidence>
<feature type="transmembrane region" description="Helical" evidence="1">
    <location>
        <begin position="34"/>
        <end position="55"/>
    </location>
</feature>
<keyword evidence="1" id="KW-0472">Membrane</keyword>
<keyword evidence="1" id="KW-0812">Transmembrane</keyword>
<feature type="transmembrane region" description="Helical" evidence="1">
    <location>
        <begin position="187"/>
        <end position="210"/>
    </location>
</feature>